<accession>A0ABQ1RHJ3</accession>
<dbReference type="PANTHER" id="PTHR42748">
    <property type="entry name" value="NITROGEN METABOLITE REPRESSION PROTEIN NMRA FAMILY MEMBER"/>
    <property type="match status" value="1"/>
</dbReference>
<dbReference type="PANTHER" id="PTHR42748:SF3">
    <property type="entry name" value="BLL4366 PROTEIN"/>
    <property type="match status" value="1"/>
</dbReference>
<dbReference type="Gene3D" id="3.40.50.720">
    <property type="entry name" value="NAD(P)-binding Rossmann-like Domain"/>
    <property type="match status" value="1"/>
</dbReference>
<dbReference type="RefSeq" id="WP_188435268.1">
    <property type="nucleotide sequence ID" value="NZ_BMCM01000001.1"/>
</dbReference>
<dbReference type="Proteomes" id="UP000629365">
    <property type="component" value="Unassembled WGS sequence"/>
</dbReference>
<keyword evidence="1" id="KW-0521">NADP</keyword>
<evidence type="ECO:0000256" key="1">
    <source>
        <dbReference type="ARBA" id="ARBA00022857"/>
    </source>
</evidence>
<name>A0ABQ1RHJ3_9MICO</name>
<keyword evidence="4" id="KW-1185">Reference proteome</keyword>
<comment type="caution">
    <text evidence="3">The sequence shown here is derived from an EMBL/GenBank/DDBJ whole genome shotgun (WGS) entry which is preliminary data.</text>
</comment>
<proteinExistence type="predicted"/>
<sequence>MRITVIGGTGLIGTRLVRTLQSTGHEIFVASRATGVNSYTGEGLDDALAGAEVVVDVSNSSYTDEEAAREFFYTSTMNLLSYGEAAGVRHHVALSVVGTDRLARAEGGYFIAKEQQERLISASQRPFSLVHATQFFEFIRNITDHAVRSGVVRVADVLIQPMAADDVANAVAQTALGEPLYGTVEFGGPEVFTLDELAVLDLRYRHDEREVVPDPLGTYFGARLTHRDLLPEATATIAPTRYHDWRVQKPVSERSSAIPR</sequence>
<evidence type="ECO:0000259" key="2">
    <source>
        <dbReference type="Pfam" id="PF01370"/>
    </source>
</evidence>
<dbReference type="EMBL" id="BMCM01000001">
    <property type="protein sequence ID" value="GGD67298.1"/>
    <property type="molecule type" value="Genomic_DNA"/>
</dbReference>
<dbReference type="InterPro" id="IPR001509">
    <property type="entry name" value="Epimerase_deHydtase"/>
</dbReference>
<gene>
    <name evidence="3" type="ORF">GCM10007269_08020</name>
</gene>
<dbReference type="SUPFAM" id="SSF51735">
    <property type="entry name" value="NAD(P)-binding Rossmann-fold domains"/>
    <property type="match status" value="1"/>
</dbReference>
<dbReference type="InterPro" id="IPR036291">
    <property type="entry name" value="NAD(P)-bd_dom_sf"/>
</dbReference>
<dbReference type="Pfam" id="PF01370">
    <property type="entry name" value="Epimerase"/>
    <property type="match status" value="1"/>
</dbReference>
<reference evidence="4" key="1">
    <citation type="journal article" date="2019" name="Int. J. Syst. Evol. Microbiol.">
        <title>The Global Catalogue of Microorganisms (GCM) 10K type strain sequencing project: providing services to taxonomists for standard genome sequencing and annotation.</title>
        <authorList>
            <consortium name="The Broad Institute Genomics Platform"/>
            <consortium name="The Broad Institute Genome Sequencing Center for Infectious Disease"/>
            <person name="Wu L."/>
            <person name="Ma J."/>
        </authorList>
    </citation>
    <scope>NUCLEOTIDE SEQUENCE [LARGE SCALE GENOMIC DNA]</scope>
    <source>
        <strain evidence="4">CCM 7640</strain>
    </source>
</reference>
<dbReference type="InterPro" id="IPR051164">
    <property type="entry name" value="NmrA-like_oxidored"/>
</dbReference>
<evidence type="ECO:0000313" key="3">
    <source>
        <dbReference type="EMBL" id="GGD67298.1"/>
    </source>
</evidence>
<evidence type="ECO:0000313" key="4">
    <source>
        <dbReference type="Proteomes" id="UP000629365"/>
    </source>
</evidence>
<organism evidence="3 4">
    <name type="scientific">Microbacterium murale</name>
    <dbReference type="NCBI Taxonomy" id="1081040"/>
    <lineage>
        <taxon>Bacteria</taxon>
        <taxon>Bacillati</taxon>
        <taxon>Actinomycetota</taxon>
        <taxon>Actinomycetes</taxon>
        <taxon>Micrococcales</taxon>
        <taxon>Microbacteriaceae</taxon>
        <taxon>Microbacterium</taxon>
    </lineage>
</organism>
<feature type="domain" description="NAD-dependent epimerase/dehydratase" evidence="2">
    <location>
        <begin position="3"/>
        <end position="72"/>
    </location>
</feature>
<protein>
    <submittedName>
        <fullName evidence="3">LysR family transcriptional regulator</fullName>
    </submittedName>
</protein>